<dbReference type="Ensembl" id="ENSSSUT00005034048.1">
    <property type="protein sequence ID" value="ENSSSUP00005029838.1"/>
    <property type="gene ID" value="ENSSSUG00005019268.1"/>
</dbReference>
<accession>A0A673UWL9</accession>
<reference evidence="1" key="2">
    <citation type="submission" date="2025-08" db="UniProtKB">
        <authorList>
            <consortium name="Ensembl"/>
        </authorList>
    </citation>
    <scope>IDENTIFICATION</scope>
</reference>
<organism evidence="1 2">
    <name type="scientific">Suricata suricatta</name>
    <name type="common">Meerkat</name>
    <dbReference type="NCBI Taxonomy" id="37032"/>
    <lineage>
        <taxon>Eukaryota</taxon>
        <taxon>Metazoa</taxon>
        <taxon>Chordata</taxon>
        <taxon>Craniata</taxon>
        <taxon>Vertebrata</taxon>
        <taxon>Euteleostomi</taxon>
        <taxon>Mammalia</taxon>
        <taxon>Eutheria</taxon>
        <taxon>Laurasiatheria</taxon>
        <taxon>Carnivora</taxon>
        <taxon>Feliformia</taxon>
        <taxon>Herpestidae</taxon>
        <taxon>Suricata</taxon>
    </lineage>
</organism>
<dbReference type="FunFam" id="3.30.70.330:FF:000013">
    <property type="entry name" value="CUGBP Elav-like family member 1 isoform 2"/>
    <property type="match status" value="1"/>
</dbReference>
<proteinExistence type="predicted"/>
<reference evidence="1 2" key="1">
    <citation type="submission" date="2019-05" db="EMBL/GenBank/DDBJ databases">
        <title>A Chromosome-scale Meerkat (S. suricatta) Genome Assembly.</title>
        <authorList>
            <person name="Dudchenko O."/>
            <person name="Lieberman Aiden E."/>
            <person name="Tung J."/>
            <person name="Barreiro L.B."/>
            <person name="Clutton-Brock T.H."/>
        </authorList>
    </citation>
    <scope>NUCLEOTIDE SEQUENCE [LARGE SCALE GENOMIC DNA]</scope>
</reference>
<keyword evidence="2" id="KW-1185">Reference proteome</keyword>
<name>A0A673UWL9_SURSU</name>
<dbReference type="Gene3D" id="3.30.70.330">
    <property type="match status" value="1"/>
</dbReference>
<dbReference type="GO" id="GO:0003676">
    <property type="term" value="F:nucleic acid binding"/>
    <property type="evidence" value="ECO:0007669"/>
    <property type="project" value="InterPro"/>
</dbReference>
<sequence>LEGSRHNPTLRGEELFNSTANKMNGALAHSDQPDPHAIKMSVRQIPWSWLEKALREHLKPYRTLSQINVLPDWSQNPPQSKGSCFLIFYARKATLEAQNVLHNIKTLPGMHHLMQLKSADSEKSNLWKAKNHS</sequence>
<evidence type="ECO:0000313" key="1">
    <source>
        <dbReference type="Ensembl" id="ENSSSUP00005029838.1"/>
    </source>
</evidence>
<protein>
    <recommendedName>
        <fullName evidence="3">RRM domain-containing protein</fullName>
    </recommendedName>
</protein>
<evidence type="ECO:0008006" key="3">
    <source>
        <dbReference type="Google" id="ProtNLM"/>
    </source>
</evidence>
<dbReference type="OMA" id="TYCRRES"/>
<dbReference type="SUPFAM" id="SSF54928">
    <property type="entry name" value="RNA-binding domain, RBD"/>
    <property type="match status" value="1"/>
</dbReference>
<reference evidence="1" key="3">
    <citation type="submission" date="2025-09" db="UniProtKB">
        <authorList>
            <consortium name="Ensembl"/>
        </authorList>
    </citation>
    <scope>IDENTIFICATION</scope>
</reference>
<dbReference type="Proteomes" id="UP000472268">
    <property type="component" value="Chromosome 7"/>
</dbReference>
<dbReference type="AlphaFoldDB" id="A0A673UWL9"/>
<evidence type="ECO:0000313" key="2">
    <source>
        <dbReference type="Proteomes" id="UP000472268"/>
    </source>
</evidence>
<dbReference type="InterPro" id="IPR035979">
    <property type="entry name" value="RBD_domain_sf"/>
</dbReference>
<dbReference type="InterPro" id="IPR012677">
    <property type="entry name" value="Nucleotide-bd_a/b_plait_sf"/>
</dbReference>